<comment type="subcellular location">
    <subcellularLocation>
        <location evidence="5 7">Cytoplasm</location>
    </subcellularLocation>
</comment>
<feature type="binding site" evidence="5">
    <location>
        <position position="37"/>
    </location>
    <ligand>
        <name>AMP</name>
        <dbReference type="ChEBI" id="CHEBI:456215"/>
    </ligand>
</feature>
<comment type="function">
    <text evidence="5">Catalyzes the reversible transfer of the terminal phosphate group between ATP and AMP. Plays an important role in cellular energy homeostasis and in adenine nucleotide metabolism.</text>
</comment>
<dbReference type="GO" id="GO:0004017">
    <property type="term" value="F:AMP kinase activity"/>
    <property type="evidence" value="ECO:0007669"/>
    <property type="project" value="UniProtKB-UniRule"/>
</dbReference>
<evidence type="ECO:0000256" key="1">
    <source>
        <dbReference type="ARBA" id="ARBA00022679"/>
    </source>
</evidence>
<dbReference type="NCBIfam" id="NF001381">
    <property type="entry name" value="PRK00279.1-3"/>
    <property type="match status" value="1"/>
</dbReference>
<dbReference type="InParanoid" id="A0A423PV21"/>
<dbReference type="PRINTS" id="PR00094">
    <property type="entry name" value="ADENYLTKNASE"/>
</dbReference>
<dbReference type="InterPro" id="IPR033690">
    <property type="entry name" value="Adenylat_kinase_CS"/>
</dbReference>
<dbReference type="NCBIfam" id="NF011100">
    <property type="entry name" value="PRK14527.1"/>
    <property type="match status" value="1"/>
</dbReference>
<name>A0A423PV21_9GAMM</name>
<comment type="caution">
    <text evidence="5">Lacks conserved residue(s) required for the propagation of feature annotation.</text>
</comment>
<feature type="binding site" evidence="5">
    <location>
        <begin position="11"/>
        <end position="16"/>
    </location>
    <ligand>
        <name>ATP</name>
        <dbReference type="ChEBI" id="CHEBI:30616"/>
    </ligand>
</feature>
<evidence type="ECO:0000256" key="6">
    <source>
        <dbReference type="RuleBase" id="RU003330"/>
    </source>
</evidence>
<dbReference type="SUPFAM" id="SSF52540">
    <property type="entry name" value="P-loop containing nucleoside triphosphate hydrolases"/>
    <property type="match status" value="1"/>
</dbReference>
<keyword evidence="3 5" id="KW-0547">Nucleotide-binding</keyword>
<comment type="caution">
    <text evidence="8">The sequence shown here is derived from an EMBL/GenBank/DDBJ whole genome shotgun (WGS) entry which is preliminary data.</text>
</comment>
<evidence type="ECO:0000256" key="7">
    <source>
        <dbReference type="RuleBase" id="RU003331"/>
    </source>
</evidence>
<proteinExistence type="inferred from homology"/>
<feature type="region of interest" description="NMP" evidence="5">
    <location>
        <begin position="31"/>
        <end position="60"/>
    </location>
</feature>
<feature type="binding site" evidence="5">
    <location>
        <begin position="86"/>
        <end position="89"/>
    </location>
    <ligand>
        <name>AMP</name>
        <dbReference type="ChEBI" id="CHEBI:456215"/>
    </ligand>
</feature>
<keyword evidence="1 5" id="KW-0808">Transferase</keyword>
<reference evidence="8 9" key="1">
    <citation type="submission" date="2013-10" db="EMBL/GenBank/DDBJ databases">
        <title>Salinisphaera japonica YTM-1 Genome Sequencing.</title>
        <authorList>
            <person name="Lai Q."/>
            <person name="Li C."/>
            <person name="Shao Z."/>
        </authorList>
    </citation>
    <scope>NUCLEOTIDE SEQUENCE [LARGE SCALE GENOMIC DNA]</scope>
    <source>
        <strain evidence="8 9">YTM-1</strain>
    </source>
</reference>
<dbReference type="HAMAP" id="MF_00235">
    <property type="entry name" value="Adenylate_kinase_Adk"/>
    <property type="match status" value="1"/>
</dbReference>
<comment type="subunit">
    <text evidence="5 7">Monomer.</text>
</comment>
<keyword evidence="9" id="KW-1185">Reference proteome</keyword>
<feature type="binding site" evidence="5">
    <location>
        <position position="32"/>
    </location>
    <ligand>
        <name>AMP</name>
        <dbReference type="ChEBI" id="CHEBI:456215"/>
    </ligand>
</feature>
<protein>
    <recommendedName>
        <fullName evidence="5 7">Adenylate kinase</fullName>
        <shortName evidence="5">AK</shortName>
        <ecNumber evidence="5 7">2.7.4.3</ecNumber>
    </recommendedName>
    <alternativeName>
        <fullName evidence="5">ATP-AMP transphosphorylase</fullName>
    </alternativeName>
    <alternativeName>
        <fullName evidence="5">ATP:AMP phosphotransferase</fullName>
    </alternativeName>
    <alternativeName>
        <fullName evidence="5">Adenylate monophosphate kinase</fullName>
    </alternativeName>
</protein>
<evidence type="ECO:0000256" key="4">
    <source>
        <dbReference type="ARBA" id="ARBA00022777"/>
    </source>
</evidence>
<comment type="pathway">
    <text evidence="5">Purine metabolism; AMP biosynthesis via salvage pathway; AMP from ADP: step 1/1.</text>
</comment>
<dbReference type="UniPathway" id="UPA00588">
    <property type="reaction ID" value="UER00649"/>
</dbReference>
<comment type="catalytic activity">
    <reaction evidence="5 7">
        <text>AMP + ATP = 2 ADP</text>
        <dbReference type="Rhea" id="RHEA:12973"/>
        <dbReference type="ChEBI" id="CHEBI:30616"/>
        <dbReference type="ChEBI" id="CHEBI:456215"/>
        <dbReference type="ChEBI" id="CHEBI:456216"/>
        <dbReference type="EC" id="2.7.4.3"/>
    </reaction>
</comment>
<keyword evidence="5 7" id="KW-0067">ATP-binding</keyword>
<sequence>MLKIVLLGAPGSGKGTQSAKLVERYGVPQVSTGDLLRNAVAEQTELGQKAKAAMDAGELVSDDIVVGMMRERLTQADTENGFILDGFPRTAAQAEALDELLAELDRPLQAVVHLQVDNEEIVGRLMARGRSDDNEDTIRNRLSVFSEQTAPLAEHYRKQGLLKEVHGMGEVDEIFARIEAALEDV</sequence>
<feature type="binding site" evidence="5">
    <location>
        <position position="93"/>
    </location>
    <ligand>
        <name>AMP</name>
        <dbReference type="ChEBI" id="CHEBI:456215"/>
    </ligand>
</feature>
<dbReference type="EC" id="2.7.4.3" evidence="5 7"/>
<comment type="domain">
    <text evidence="5">Consists of three domains, a large central CORE domain and two small peripheral domains, NMPbind and LID, which undergo movements during catalysis. The LID domain closes over the site of phosphoryl transfer upon ATP binding. Assembling and dissambling the active center during each catalytic cycle provides an effective means to prevent ATP hydrolysis.</text>
</comment>
<dbReference type="RefSeq" id="WP_184999774.1">
    <property type="nucleotide sequence ID" value="NZ_AYKG01000015.1"/>
</dbReference>
<dbReference type="CDD" id="cd01428">
    <property type="entry name" value="ADK"/>
    <property type="match status" value="1"/>
</dbReference>
<dbReference type="EMBL" id="AYKG01000015">
    <property type="protein sequence ID" value="ROO29382.1"/>
    <property type="molecule type" value="Genomic_DNA"/>
</dbReference>
<keyword evidence="4 5" id="KW-0418">Kinase</keyword>
<dbReference type="AlphaFoldDB" id="A0A423PV21"/>
<evidence type="ECO:0000313" key="9">
    <source>
        <dbReference type="Proteomes" id="UP000285310"/>
    </source>
</evidence>
<evidence type="ECO:0000313" key="8">
    <source>
        <dbReference type="EMBL" id="ROO29382.1"/>
    </source>
</evidence>
<dbReference type="Proteomes" id="UP000285310">
    <property type="component" value="Unassembled WGS sequence"/>
</dbReference>
<evidence type="ECO:0000256" key="3">
    <source>
        <dbReference type="ARBA" id="ARBA00022741"/>
    </source>
</evidence>
<dbReference type="NCBIfam" id="NF011101">
    <property type="entry name" value="PRK14528.1"/>
    <property type="match status" value="1"/>
</dbReference>
<dbReference type="PROSITE" id="PS00113">
    <property type="entry name" value="ADENYLATE_KINASE"/>
    <property type="match status" value="1"/>
</dbReference>
<comment type="similarity">
    <text evidence="5 6">Belongs to the adenylate kinase family.</text>
</comment>
<dbReference type="GO" id="GO:0005737">
    <property type="term" value="C:cytoplasm"/>
    <property type="evidence" value="ECO:0007669"/>
    <property type="project" value="UniProtKB-SubCell"/>
</dbReference>
<dbReference type="InterPro" id="IPR006259">
    <property type="entry name" value="Adenyl_kin_sub"/>
</dbReference>
<dbReference type="InterPro" id="IPR027417">
    <property type="entry name" value="P-loop_NTPase"/>
</dbReference>
<dbReference type="GO" id="GO:0005524">
    <property type="term" value="F:ATP binding"/>
    <property type="evidence" value="ECO:0007669"/>
    <property type="project" value="UniProtKB-UniRule"/>
</dbReference>
<dbReference type="NCBIfam" id="NF011104">
    <property type="entry name" value="PRK14531.1"/>
    <property type="match status" value="1"/>
</dbReference>
<evidence type="ECO:0000256" key="2">
    <source>
        <dbReference type="ARBA" id="ARBA00022727"/>
    </source>
</evidence>
<dbReference type="FunCoup" id="A0A423PV21">
    <property type="interactions" value="624"/>
</dbReference>
<feature type="binding site" evidence="5">
    <location>
        <position position="130"/>
    </location>
    <ligand>
        <name>AMP</name>
        <dbReference type="ChEBI" id="CHEBI:456215"/>
    </ligand>
</feature>
<dbReference type="GO" id="GO:0044209">
    <property type="term" value="P:AMP salvage"/>
    <property type="evidence" value="ECO:0007669"/>
    <property type="project" value="UniProtKB-UniRule"/>
</dbReference>
<feature type="binding site" evidence="5">
    <location>
        <begin position="58"/>
        <end position="60"/>
    </location>
    <ligand>
        <name>AMP</name>
        <dbReference type="ChEBI" id="CHEBI:456215"/>
    </ligand>
</feature>
<dbReference type="InterPro" id="IPR000850">
    <property type="entry name" value="Adenylat/UMP-CMP_kin"/>
</dbReference>
<feature type="binding site" evidence="5">
    <location>
        <position position="128"/>
    </location>
    <ligand>
        <name>ATP</name>
        <dbReference type="ChEBI" id="CHEBI:30616"/>
    </ligand>
</feature>
<dbReference type="NCBIfam" id="NF011105">
    <property type="entry name" value="PRK14532.1"/>
    <property type="match status" value="1"/>
</dbReference>
<dbReference type="Gene3D" id="3.40.50.300">
    <property type="entry name" value="P-loop containing nucleotide triphosphate hydrolases"/>
    <property type="match status" value="1"/>
</dbReference>
<accession>A0A423PV21</accession>
<dbReference type="NCBIfam" id="TIGR01351">
    <property type="entry name" value="adk"/>
    <property type="match status" value="1"/>
</dbReference>
<dbReference type="PANTHER" id="PTHR23359">
    <property type="entry name" value="NUCLEOTIDE KINASE"/>
    <property type="match status" value="1"/>
</dbReference>
<feature type="binding site" evidence="5">
    <location>
        <position position="169"/>
    </location>
    <ligand>
        <name>ATP</name>
        <dbReference type="ChEBI" id="CHEBI:30616"/>
    </ligand>
</feature>
<organism evidence="8 9">
    <name type="scientific">Salinisphaera japonica YTM-1</name>
    <dbReference type="NCBI Taxonomy" id="1209778"/>
    <lineage>
        <taxon>Bacteria</taxon>
        <taxon>Pseudomonadati</taxon>
        <taxon>Pseudomonadota</taxon>
        <taxon>Gammaproteobacteria</taxon>
        <taxon>Salinisphaerales</taxon>
        <taxon>Salinisphaeraceae</taxon>
        <taxon>Salinisphaera</taxon>
    </lineage>
</organism>
<gene>
    <name evidence="5" type="primary">adk</name>
    <name evidence="8" type="ORF">SAJA_06335</name>
</gene>
<keyword evidence="5" id="KW-0963">Cytoplasm</keyword>
<feature type="binding site" evidence="5">
    <location>
        <position position="141"/>
    </location>
    <ligand>
        <name>AMP</name>
        <dbReference type="ChEBI" id="CHEBI:456215"/>
    </ligand>
</feature>
<dbReference type="Pfam" id="PF00406">
    <property type="entry name" value="ADK"/>
    <property type="match status" value="1"/>
</dbReference>
<keyword evidence="2 5" id="KW-0545">Nucleotide biosynthesis</keyword>
<evidence type="ECO:0000256" key="5">
    <source>
        <dbReference type="HAMAP-Rule" id="MF_00235"/>
    </source>
</evidence>